<dbReference type="GO" id="GO:0016829">
    <property type="term" value="F:lyase activity"/>
    <property type="evidence" value="ECO:0007669"/>
    <property type="project" value="UniProtKB-KW"/>
</dbReference>
<evidence type="ECO:0000256" key="1">
    <source>
        <dbReference type="ARBA" id="ARBA00022723"/>
    </source>
</evidence>
<comment type="caution">
    <text evidence="3">The sequence shown here is derived from an EMBL/GenBank/DDBJ whole genome shotgun (WGS) entry which is preliminary data.</text>
</comment>
<reference evidence="3" key="1">
    <citation type="submission" date="2022-11" db="EMBL/GenBank/DDBJ databases">
        <title>Parathalassolutuus dongxingensis gen. nov., sp. nov., a novel member of family Oceanospirillaceae isolated from a coastal shrimp pond in Guangxi, China.</title>
        <authorList>
            <person name="Chen H."/>
        </authorList>
    </citation>
    <scope>NUCLEOTIDE SEQUENCE</scope>
    <source>
        <strain evidence="3">G-43</strain>
    </source>
</reference>
<dbReference type="GO" id="GO:0046872">
    <property type="term" value="F:metal ion binding"/>
    <property type="evidence" value="ECO:0007669"/>
    <property type="project" value="UniProtKB-KW"/>
</dbReference>
<dbReference type="InterPro" id="IPR050963">
    <property type="entry name" value="Sirohydro_Cobaltochel/CbiX"/>
</dbReference>
<keyword evidence="1" id="KW-0479">Metal-binding</keyword>
<dbReference type="Proteomes" id="UP001150830">
    <property type="component" value="Unassembled WGS sequence"/>
</dbReference>
<organism evidence="3 4">
    <name type="scientific">Parathalassolituus penaei</name>
    <dbReference type="NCBI Taxonomy" id="2997323"/>
    <lineage>
        <taxon>Bacteria</taxon>
        <taxon>Pseudomonadati</taxon>
        <taxon>Pseudomonadota</taxon>
        <taxon>Gammaproteobacteria</taxon>
        <taxon>Oceanospirillales</taxon>
        <taxon>Oceanospirillaceae</taxon>
        <taxon>Parathalassolituus</taxon>
    </lineage>
</organism>
<proteinExistence type="predicted"/>
<evidence type="ECO:0000256" key="2">
    <source>
        <dbReference type="ARBA" id="ARBA00023239"/>
    </source>
</evidence>
<sequence>MTGFSSLYDHSGSLTPVSENHSEGGDKMNKKNLKATILLAHGSSDPHWLKPFDELLSQIRSSLQADGNRVDLAYMELAEPSLENQVALLAEAGYTHIDVLPLFFAAGRHLRIDVPLQIEELQKEHLIQLTLLAPVGLEPEVARAIAEVVIRQVI</sequence>
<evidence type="ECO:0000313" key="4">
    <source>
        <dbReference type="Proteomes" id="UP001150830"/>
    </source>
</evidence>
<dbReference type="CDD" id="cd03416">
    <property type="entry name" value="CbiX_SirB_N"/>
    <property type="match status" value="1"/>
</dbReference>
<dbReference type="RefSeq" id="WP_283172700.1">
    <property type="nucleotide sequence ID" value="NZ_JAPNOA010000016.1"/>
</dbReference>
<dbReference type="PANTHER" id="PTHR33542:SF3">
    <property type="entry name" value="SIROHYDROCHLORIN FERROCHELATASE, CHLOROPLASTIC"/>
    <property type="match status" value="1"/>
</dbReference>
<evidence type="ECO:0000313" key="3">
    <source>
        <dbReference type="EMBL" id="MCY0964484.1"/>
    </source>
</evidence>
<gene>
    <name evidence="3" type="ORF">OUO13_04740</name>
</gene>
<dbReference type="EMBL" id="JAPNOA010000016">
    <property type="protein sequence ID" value="MCY0964484.1"/>
    <property type="molecule type" value="Genomic_DNA"/>
</dbReference>
<dbReference type="InterPro" id="IPR002762">
    <property type="entry name" value="CbiX-like"/>
</dbReference>
<dbReference type="PANTHER" id="PTHR33542">
    <property type="entry name" value="SIROHYDROCHLORIN FERROCHELATASE, CHLOROPLASTIC"/>
    <property type="match status" value="1"/>
</dbReference>
<dbReference type="SUPFAM" id="SSF53800">
    <property type="entry name" value="Chelatase"/>
    <property type="match status" value="1"/>
</dbReference>
<name>A0A9X3EBG0_9GAMM</name>
<dbReference type="Pfam" id="PF01903">
    <property type="entry name" value="CbiX"/>
    <property type="match status" value="1"/>
</dbReference>
<protein>
    <submittedName>
        <fullName evidence="3">CbiX/SirB N-terminal domain-containing protein</fullName>
    </submittedName>
</protein>
<keyword evidence="4" id="KW-1185">Reference proteome</keyword>
<dbReference type="AlphaFoldDB" id="A0A9X3EBG0"/>
<dbReference type="Gene3D" id="3.40.50.1400">
    <property type="match status" value="1"/>
</dbReference>
<accession>A0A9X3EBG0</accession>
<keyword evidence="2" id="KW-0456">Lyase</keyword>